<protein>
    <recommendedName>
        <fullName evidence="5">allantoinase</fullName>
        <ecNumber evidence="5">3.5.2.5</ecNumber>
    </recommendedName>
</protein>
<dbReference type="GO" id="GO:0005737">
    <property type="term" value="C:cytoplasm"/>
    <property type="evidence" value="ECO:0007669"/>
    <property type="project" value="TreeGrafter"/>
</dbReference>
<keyword evidence="8" id="KW-0862">Zinc</keyword>
<evidence type="ECO:0000313" key="10">
    <source>
        <dbReference type="EMBL" id="TIA89879.1"/>
    </source>
</evidence>
<comment type="cofactor">
    <cofactor evidence="1">
        <name>Zn(2+)</name>
        <dbReference type="ChEBI" id="CHEBI:29105"/>
    </cofactor>
</comment>
<organism evidence="10 11">
    <name type="scientific">Wallemia hederae</name>
    <dbReference type="NCBI Taxonomy" id="1540922"/>
    <lineage>
        <taxon>Eukaryota</taxon>
        <taxon>Fungi</taxon>
        <taxon>Dikarya</taxon>
        <taxon>Basidiomycota</taxon>
        <taxon>Wallemiomycotina</taxon>
        <taxon>Wallemiomycetes</taxon>
        <taxon>Wallemiales</taxon>
        <taxon>Wallemiaceae</taxon>
        <taxon>Wallemia</taxon>
    </lineage>
</organism>
<keyword evidence="7" id="KW-0378">Hydrolase</keyword>
<comment type="similarity">
    <text evidence="3">Belongs to the metallo-dependent hydrolases superfamily. Allantoinase family.</text>
</comment>
<dbReference type="EMBL" id="SPNW01000023">
    <property type="protein sequence ID" value="TIA89879.1"/>
    <property type="molecule type" value="Genomic_DNA"/>
</dbReference>
<dbReference type="InterPro" id="IPR032466">
    <property type="entry name" value="Metal_Hydrolase"/>
</dbReference>
<comment type="pathway">
    <text evidence="2">Nitrogen metabolism; (S)-allantoin degradation; allantoate from (S)-allantoin: step 1/1.</text>
</comment>
<dbReference type="OrthoDB" id="1924787at2759"/>
<dbReference type="Gene3D" id="3.20.20.140">
    <property type="entry name" value="Metal-dependent hydrolases"/>
    <property type="match status" value="1"/>
</dbReference>
<keyword evidence="6" id="KW-0479">Metal-binding</keyword>
<dbReference type="AlphaFoldDB" id="A0A4T0FNC5"/>
<dbReference type="PANTHER" id="PTHR43668">
    <property type="entry name" value="ALLANTOINASE"/>
    <property type="match status" value="1"/>
</dbReference>
<dbReference type="GO" id="GO:0000256">
    <property type="term" value="P:allantoin catabolic process"/>
    <property type="evidence" value="ECO:0007669"/>
    <property type="project" value="UniProtKB-UniPathway"/>
</dbReference>
<evidence type="ECO:0000256" key="7">
    <source>
        <dbReference type="ARBA" id="ARBA00022801"/>
    </source>
</evidence>
<proteinExistence type="inferred from homology"/>
<dbReference type="GO" id="GO:0004038">
    <property type="term" value="F:allantoinase activity"/>
    <property type="evidence" value="ECO:0007669"/>
    <property type="project" value="UniProtKB-EC"/>
</dbReference>
<evidence type="ECO:0000256" key="6">
    <source>
        <dbReference type="ARBA" id="ARBA00022723"/>
    </source>
</evidence>
<dbReference type="PANTHER" id="PTHR43668:SF2">
    <property type="entry name" value="ALLANTOINASE"/>
    <property type="match status" value="1"/>
</dbReference>
<dbReference type="InterPro" id="IPR050138">
    <property type="entry name" value="DHOase/Allantoinase_Hydrolase"/>
</dbReference>
<evidence type="ECO:0000256" key="1">
    <source>
        <dbReference type="ARBA" id="ARBA00001947"/>
    </source>
</evidence>
<comment type="subunit">
    <text evidence="4">Homotetramer.</text>
</comment>
<dbReference type="InterPro" id="IPR011059">
    <property type="entry name" value="Metal-dep_hydrolase_composite"/>
</dbReference>
<dbReference type="GO" id="GO:0006145">
    <property type="term" value="P:purine nucleobase catabolic process"/>
    <property type="evidence" value="ECO:0007669"/>
    <property type="project" value="TreeGrafter"/>
</dbReference>
<dbReference type="Pfam" id="PF01979">
    <property type="entry name" value="Amidohydro_1"/>
    <property type="match status" value="1"/>
</dbReference>
<dbReference type="NCBIfam" id="TIGR03178">
    <property type="entry name" value="allantoinase"/>
    <property type="match status" value="1"/>
</dbReference>
<accession>A0A4T0FNC5</accession>
<evidence type="ECO:0000256" key="4">
    <source>
        <dbReference type="ARBA" id="ARBA00011881"/>
    </source>
</evidence>
<dbReference type="SUPFAM" id="SSF51556">
    <property type="entry name" value="Metallo-dependent hydrolases"/>
    <property type="match status" value="1"/>
</dbReference>
<dbReference type="InterPro" id="IPR017593">
    <property type="entry name" value="Allantoinase"/>
</dbReference>
<dbReference type="GO" id="GO:0050897">
    <property type="term" value="F:cobalt ion binding"/>
    <property type="evidence" value="ECO:0007669"/>
    <property type="project" value="InterPro"/>
</dbReference>
<feature type="domain" description="Amidohydrolase-related" evidence="9">
    <location>
        <begin position="83"/>
        <end position="475"/>
    </location>
</feature>
<evidence type="ECO:0000256" key="8">
    <source>
        <dbReference type="ARBA" id="ARBA00022833"/>
    </source>
</evidence>
<sequence>MEERKLYSLAALAAVLTTLLLKYLLGSDIYTITAESVLLPSSYEPQPATLQISQKSGKIVDVFGGIRKDKKVGKVVSYGSSQILLPGLVDTHVHINDPGRSEWETFDTATQSAIAGGVTTLIDMPLNSIPPTTTVKALDEKKKAAAGHLHADLGFWAGSVPGNEKHLSGLLKEDGVKGFKSFMINSGVDEFRAVSPKDIERAFKELSKSANKGHNVTMLFHAESSSKKVDKAVKKAIDGRNPSEYDTYLATHPVQYELDAIRTLIMKMRRYPLINVHIVHLSAAEALPLIRQARADGLKLTVETCYHYLYFSKEDIPDGSVEHKCAPPIRDAANRDLLWKAVKDGDIDLLTSDHSPSDPLTKNIEARDFLNGWGGISSLGLGLPALYTKISTEECGHGLSLGELVEAMSTKPAILAGLHGRKGLIEKGYDADFVLFEPESEHTLSQDDLLYKHHISPYVGEHFSGRVSRTYLRGVKVFDRHLGGILDKVSRRGVIV</sequence>
<name>A0A4T0FNC5_9BASI</name>
<evidence type="ECO:0000256" key="3">
    <source>
        <dbReference type="ARBA" id="ARBA00010368"/>
    </source>
</evidence>
<evidence type="ECO:0000256" key="2">
    <source>
        <dbReference type="ARBA" id="ARBA00004968"/>
    </source>
</evidence>
<dbReference type="EC" id="3.5.2.5" evidence="5"/>
<reference evidence="10 11" key="1">
    <citation type="submission" date="2019-03" db="EMBL/GenBank/DDBJ databases">
        <title>Sequencing 23 genomes of Wallemia ichthyophaga.</title>
        <authorList>
            <person name="Gostincar C."/>
        </authorList>
    </citation>
    <scope>NUCLEOTIDE SEQUENCE [LARGE SCALE GENOMIC DNA]</scope>
    <source>
        <strain evidence="10 11">EXF-5753</strain>
    </source>
</reference>
<dbReference type="SUPFAM" id="SSF51338">
    <property type="entry name" value="Composite domain of metallo-dependent hydrolases"/>
    <property type="match status" value="1"/>
</dbReference>
<evidence type="ECO:0000313" key="11">
    <source>
        <dbReference type="Proteomes" id="UP000310189"/>
    </source>
</evidence>
<dbReference type="InterPro" id="IPR006680">
    <property type="entry name" value="Amidohydro-rel"/>
</dbReference>
<comment type="caution">
    <text evidence="10">The sequence shown here is derived from an EMBL/GenBank/DDBJ whole genome shotgun (WGS) entry which is preliminary data.</text>
</comment>
<dbReference type="Proteomes" id="UP000310189">
    <property type="component" value="Unassembled WGS sequence"/>
</dbReference>
<keyword evidence="11" id="KW-1185">Reference proteome</keyword>
<evidence type="ECO:0000259" key="9">
    <source>
        <dbReference type="Pfam" id="PF01979"/>
    </source>
</evidence>
<evidence type="ECO:0000256" key="5">
    <source>
        <dbReference type="ARBA" id="ARBA00012863"/>
    </source>
</evidence>
<dbReference type="GO" id="GO:0008270">
    <property type="term" value="F:zinc ion binding"/>
    <property type="evidence" value="ECO:0007669"/>
    <property type="project" value="InterPro"/>
</dbReference>
<dbReference type="UniPathway" id="UPA00395">
    <property type="reaction ID" value="UER00653"/>
</dbReference>
<gene>
    <name evidence="10" type="ORF">E3P99_01850</name>
</gene>